<dbReference type="RefSeq" id="WP_267849813.1">
    <property type="nucleotide sequence ID" value="NZ_JAPMXC010000013.1"/>
</dbReference>
<keyword evidence="3" id="KW-1185">Reference proteome</keyword>
<gene>
    <name evidence="2" type="ORF">OVY01_22250</name>
</gene>
<dbReference type="Pfam" id="PF14213">
    <property type="entry name" value="DUF4325"/>
    <property type="match status" value="1"/>
</dbReference>
<accession>A0ABT3ZUG9</accession>
<dbReference type="EMBL" id="JAPMXC010000013">
    <property type="protein sequence ID" value="MCY0389865.1"/>
    <property type="molecule type" value="Genomic_DNA"/>
</dbReference>
<protein>
    <submittedName>
        <fullName evidence="2">STAS-like domain-containing protein</fullName>
    </submittedName>
</protein>
<feature type="domain" description="DUF4325" evidence="1">
    <location>
        <begin position="17"/>
        <end position="79"/>
    </location>
</feature>
<dbReference type="Proteomes" id="UP001082899">
    <property type="component" value="Unassembled WGS sequence"/>
</dbReference>
<comment type="caution">
    <text evidence="2">The sequence shown here is derived from an EMBL/GenBank/DDBJ whole genome shotgun (WGS) entry which is preliminary data.</text>
</comment>
<sequence>MVIRALDLVKHCYSNEDGHVVYDAVLAQILHGQSVVVSFEGVDTVPSSFVNSAFIALLEKFPFEQIKQNLSFKQTTPQINEMIRSRFSFEANRRYA</sequence>
<evidence type="ECO:0000313" key="3">
    <source>
        <dbReference type="Proteomes" id="UP001082899"/>
    </source>
</evidence>
<name>A0ABT3ZUG9_9BURK</name>
<evidence type="ECO:0000313" key="2">
    <source>
        <dbReference type="EMBL" id="MCY0389865.1"/>
    </source>
</evidence>
<proteinExistence type="predicted"/>
<evidence type="ECO:0000259" key="1">
    <source>
        <dbReference type="Pfam" id="PF14213"/>
    </source>
</evidence>
<dbReference type="InterPro" id="IPR025474">
    <property type="entry name" value="DUF4325"/>
</dbReference>
<organism evidence="2 3">
    <name type="scientific">Robbsia betulipollinis</name>
    <dbReference type="NCBI Taxonomy" id="2981849"/>
    <lineage>
        <taxon>Bacteria</taxon>
        <taxon>Pseudomonadati</taxon>
        <taxon>Pseudomonadota</taxon>
        <taxon>Betaproteobacteria</taxon>
        <taxon>Burkholderiales</taxon>
        <taxon>Burkholderiaceae</taxon>
        <taxon>Robbsia</taxon>
    </lineage>
</organism>
<reference evidence="2" key="1">
    <citation type="submission" date="2022-11" db="EMBL/GenBank/DDBJ databases">
        <title>Robbsia betulipollinis sp. nov., isolated from pollen of birch (Betula pendula).</title>
        <authorList>
            <person name="Shi H."/>
            <person name="Ambika Manirajan B."/>
            <person name="Ratering S."/>
            <person name="Geissler-Plaum R."/>
            <person name="Schnell S."/>
        </authorList>
    </citation>
    <scope>NUCLEOTIDE SEQUENCE</scope>
    <source>
        <strain evidence="2">Bb-Pol-6</strain>
    </source>
</reference>